<dbReference type="Gene3D" id="1.25.40.10">
    <property type="entry name" value="Tetratricopeptide repeat domain"/>
    <property type="match status" value="2"/>
</dbReference>
<dbReference type="Pfam" id="PF13181">
    <property type="entry name" value="TPR_8"/>
    <property type="match status" value="1"/>
</dbReference>
<dbReference type="Proteomes" id="UP000266673">
    <property type="component" value="Unassembled WGS sequence"/>
</dbReference>
<feature type="repeat" description="TPR" evidence="3">
    <location>
        <begin position="346"/>
        <end position="379"/>
    </location>
</feature>
<organism evidence="5 6">
    <name type="scientific">Gigaspora rosea</name>
    <dbReference type="NCBI Taxonomy" id="44941"/>
    <lineage>
        <taxon>Eukaryota</taxon>
        <taxon>Fungi</taxon>
        <taxon>Fungi incertae sedis</taxon>
        <taxon>Mucoromycota</taxon>
        <taxon>Glomeromycotina</taxon>
        <taxon>Glomeromycetes</taxon>
        <taxon>Diversisporales</taxon>
        <taxon>Gigasporaceae</taxon>
        <taxon>Gigaspora</taxon>
    </lineage>
</organism>
<reference evidence="5 6" key="1">
    <citation type="submission" date="2018-06" db="EMBL/GenBank/DDBJ databases">
        <title>Comparative genomics reveals the genomic features of Rhizophagus irregularis, R. cerebriforme, R. diaphanum and Gigaspora rosea, and their symbiotic lifestyle signature.</title>
        <authorList>
            <person name="Morin E."/>
            <person name="San Clemente H."/>
            <person name="Chen E.C.H."/>
            <person name="De La Providencia I."/>
            <person name="Hainaut M."/>
            <person name="Kuo A."/>
            <person name="Kohler A."/>
            <person name="Murat C."/>
            <person name="Tang N."/>
            <person name="Roy S."/>
            <person name="Loubradou J."/>
            <person name="Henrissat B."/>
            <person name="Grigoriev I.V."/>
            <person name="Corradi N."/>
            <person name="Roux C."/>
            <person name="Martin F.M."/>
        </authorList>
    </citation>
    <scope>NUCLEOTIDE SEQUENCE [LARGE SCALE GENOMIC DNA]</scope>
    <source>
        <strain evidence="5 6">DAOM 194757</strain>
    </source>
</reference>
<dbReference type="InterPro" id="IPR050498">
    <property type="entry name" value="Ycf3"/>
</dbReference>
<dbReference type="SUPFAM" id="SSF48452">
    <property type="entry name" value="TPR-like"/>
    <property type="match status" value="1"/>
</dbReference>
<sequence length="465" mass="53608">MNKENKILDRNYQYFISNQQWAHLGYLTYCKQNNILRDKRIEGKKYEEYLEYIVKNDPNNKVKAIKAKQVRKMSNTNDNNTPKTNDNNAPKTNYSNNPTPSKPNHVEITLTKKREEIQDGKKTIDTVTLKANNEYNVIIDVGQGPDIQVYICRYIYCGIISLENVNASVIFELLIASNEFHLEDFKDENLKDLQQFCANIIAKHPSIIFDSNEFLDFPENILIFILKLDYLQMDEGKSSLQNCLPLIRYFQIPGEDVIDKVRPYQKILDPNLWADIMLKFMTPNSPITSRVLPSRVNLPSTLPSRDNISKIANCASSIPIVDNDLPEIKSNKASELRKSEIEPNNAFTLKSRSESYRLMGRFKESLADLNKSLEIKPNDAFVLRALGDTYSMMGRYNEPLVNLNQSLEIEPDHALTLRVRGNTYRLMGDLSKSLELEPDNAFALRNRGSTYRMMGRYKESLADFK</sequence>
<gene>
    <name evidence="5" type="ORF">C2G38_2247339</name>
</gene>
<dbReference type="PANTHER" id="PTHR44858:SF1">
    <property type="entry name" value="UDP-N-ACETYLGLUCOSAMINE--PEPTIDE N-ACETYLGLUCOSAMINYLTRANSFERASE SPINDLY-RELATED"/>
    <property type="match status" value="1"/>
</dbReference>
<accession>A0A397V0C2</accession>
<dbReference type="PANTHER" id="PTHR44858">
    <property type="entry name" value="TETRATRICOPEPTIDE REPEAT PROTEIN 6"/>
    <property type="match status" value="1"/>
</dbReference>
<keyword evidence="6" id="KW-1185">Reference proteome</keyword>
<keyword evidence="2 3" id="KW-0802">TPR repeat</keyword>
<dbReference type="PROSITE" id="PS50005">
    <property type="entry name" value="TPR"/>
    <property type="match status" value="2"/>
</dbReference>
<feature type="compositionally biased region" description="Low complexity" evidence="4">
    <location>
        <begin position="75"/>
        <end position="93"/>
    </location>
</feature>
<keyword evidence="1" id="KW-0677">Repeat</keyword>
<evidence type="ECO:0000256" key="3">
    <source>
        <dbReference type="PROSITE-ProRule" id="PRU00339"/>
    </source>
</evidence>
<evidence type="ECO:0000256" key="1">
    <source>
        <dbReference type="ARBA" id="ARBA00022737"/>
    </source>
</evidence>
<dbReference type="OrthoDB" id="1926212at2759"/>
<evidence type="ECO:0000313" key="6">
    <source>
        <dbReference type="Proteomes" id="UP000266673"/>
    </source>
</evidence>
<feature type="repeat" description="TPR" evidence="3">
    <location>
        <begin position="380"/>
        <end position="413"/>
    </location>
</feature>
<comment type="caution">
    <text evidence="5">The sequence shown here is derived from an EMBL/GenBank/DDBJ whole genome shotgun (WGS) entry which is preliminary data.</text>
</comment>
<dbReference type="InterPro" id="IPR011990">
    <property type="entry name" value="TPR-like_helical_dom_sf"/>
</dbReference>
<protein>
    <submittedName>
        <fullName evidence="5">Uncharacterized protein</fullName>
    </submittedName>
</protein>
<dbReference type="AlphaFoldDB" id="A0A397V0C2"/>
<dbReference type="EMBL" id="QKWP01000714">
    <property type="protein sequence ID" value="RIB15920.1"/>
    <property type="molecule type" value="Genomic_DNA"/>
</dbReference>
<proteinExistence type="predicted"/>
<evidence type="ECO:0000313" key="5">
    <source>
        <dbReference type="EMBL" id="RIB15920.1"/>
    </source>
</evidence>
<dbReference type="SMART" id="SM00028">
    <property type="entry name" value="TPR"/>
    <property type="match status" value="3"/>
</dbReference>
<name>A0A397V0C2_9GLOM</name>
<dbReference type="InterPro" id="IPR019734">
    <property type="entry name" value="TPR_rpt"/>
</dbReference>
<evidence type="ECO:0000256" key="4">
    <source>
        <dbReference type="SAM" id="MobiDB-lite"/>
    </source>
</evidence>
<feature type="region of interest" description="Disordered" evidence="4">
    <location>
        <begin position="69"/>
        <end position="105"/>
    </location>
</feature>
<evidence type="ECO:0000256" key="2">
    <source>
        <dbReference type="ARBA" id="ARBA00022803"/>
    </source>
</evidence>